<evidence type="ECO:0008006" key="3">
    <source>
        <dbReference type="Google" id="ProtNLM"/>
    </source>
</evidence>
<dbReference type="EMBL" id="MFLH01000015">
    <property type="protein sequence ID" value="OGG64684.1"/>
    <property type="molecule type" value="Genomic_DNA"/>
</dbReference>
<accession>A0A1F6DTC6</accession>
<dbReference type="AlphaFoldDB" id="A0A1F6DTC6"/>
<organism evidence="1 2">
    <name type="scientific">Candidatus Kaiserbacteria bacterium RIFCSPHIGHO2_02_FULL_54_11b</name>
    <dbReference type="NCBI Taxonomy" id="1798494"/>
    <lineage>
        <taxon>Bacteria</taxon>
        <taxon>Candidatus Kaiseribacteriota</taxon>
    </lineage>
</organism>
<evidence type="ECO:0000313" key="1">
    <source>
        <dbReference type="EMBL" id="OGG64684.1"/>
    </source>
</evidence>
<protein>
    <recommendedName>
        <fullName evidence="3">PsbP C-terminal domain-containing protein</fullName>
    </recommendedName>
</protein>
<comment type="caution">
    <text evidence="1">The sequence shown here is derived from an EMBL/GenBank/DDBJ whole genome shotgun (WGS) entry which is preliminary data.</text>
</comment>
<reference evidence="1 2" key="1">
    <citation type="journal article" date="2016" name="Nat. Commun.">
        <title>Thousands of microbial genomes shed light on interconnected biogeochemical processes in an aquifer system.</title>
        <authorList>
            <person name="Anantharaman K."/>
            <person name="Brown C.T."/>
            <person name="Hug L.A."/>
            <person name="Sharon I."/>
            <person name="Castelle C.J."/>
            <person name="Probst A.J."/>
            <person name="Thomas B.C."/>
            <person name="Singh A."/>
            <person name="Wilkins M.J."/>
            <person name="Karaoz U."/>
            <person name="Brodie E.L."/>
            <person name="Williams K.H."/>
            <person name="Hubbard S.S."/>
            <person name="Banfield J.F."/>
        </authorList>
    </citation>
    <scope>NUCLEOTIDE SEQUENCE [LARGE SCALE GENOMIC DNA]</scope>
</reference>
<name>A0A1F6DTC6_9BACT</name>
<proteinExistence type="predicted"/>
<gene>
    <name evidence="1" type="ORF">A3C18_00130</name>
</gene>
<evidence type="ECO:0000313" key="2">
    <source>
        <dbReference type="Proteomes" id="UP000178328"/>
    </source>
</evidence>
<dbReference type="Proteomes" id="UP000178328">
    <property type="component" value="Unassembled WGS sequence"/>
</dbReference>
<sequence>MRKTITLAIVVVALVLGLYVAFIPREEAAVNAVAPKDWKEYSNDSLGVRFFSPTRLTVAQNGSYSVTISDASAQTAEFYYVSVVPSTLLDTNEAEVYNYQKAFHQKLLGLAVGEKANLADVANLAEWYTYVRQPDTVVNGRTARVFLNQNPWEFPAGTREYRYVFELRNKTVLVGGYFTDTQVPTRLNLAEFEQIVSSMVITD</sequence>